<dbReference type="HOGENOM" id="CLU_1698648_0_0_1"/>
<protein>
    <submittedName>
        <fullName evidence="1">Uncharacterized protein</fullName>
    </submittedName>
</protein>
<sequence>MKDLKAFEFGGPKNHGNLAHPKGKKLARFPLQVGFHILKRRVSKLTIGSFFPKRKTKQRIRDSQLEHKEKRLFRSRYSARRTTMGLMLMSLGCVQCTNGIFHVLLRGTSTTICMVSSSLLLIGFSTFDSIVSDIFGEDELEKYTMYNIMIINYNL</sequence>
<evidence type="ECO:0000313" key="2">
    <source>
        <dbReference type="Proteomes" id="UP000026915"/>
    </source>
</evidence>
<dbReference type="AlphaFoldDB" id="A0A061E761"/>
<gene>
    <name evidence="1" type="ORF">TCM_006942</name>
</gene>
<evidence type="ECO:0000313" key="1">
    <source>
        <dbReference type="EMBL" id="EOX98108.1"/>
    </source>
</evidence>
<accession>A0A061E761</accession>
<dbReference type="InParanoid" id="A0A061E761"/>
<dbReference type="Proteomes" id="UP000026915">
    <property type="component" value="Chromosome 2"/>
</dbReference>
<reference evidence="1 2" key="1">
    <citation type="journal article" date="2013" name="Genome Biol.">
        <title>The genome sequence of the most widely cultivated cacao type and its use to identify candidate genes regulating pod color.</title>
        <authorList>
            <person name="Motamayor J.C."/>
            <person name="Mockaitis K."/>
            <person name="Schmutz J."/>
            <person name="Haiminen N."/>
            <person name="Iii D.L."/>
            <person name="Cornejo O."/>
            <person name="Findley S.D."/>
            <person name="Zheng P."/>
            <person name="Utro F."/>
            <person name="Royaert S."/>
            <person name="Saski C."/>
            <person name="Jenkins J."/>
            <person name="Podicheti R."/>
            <person name="Zhao M."/>
            <person name="Scheffler B.E."/>
            <person name="Stack J.C."/>
            <person name="Feltus F.A."/>
            <person name="Mustiga G.M."/>
            <person name="Amores F."/>
            <person name="Phillips W."/>
            <person name="Marelli J.P."/>
            <person name="May G.D."/>
            <person name="Shapiro H."/>
            <person name="Ma J."/>
            <person name="Bustamante C.D."/>
            <person name="Schnell R.J."/>
            <person name="Main D."/>
            <person name="Gilbert D."/>
            <person name="Parida L."/>
            <person name="Kuhn D.N."/>
        </authorList>
    </citation>
    <scope>NUCLEOTIDE SEQUENCE [LARGE SCALE GENOMIC DNA]</scope>
    <source>
        <strain evidence="2">cv. Matina 1-6</strain>
    </source>
</reference>
<keyword evidence="2" id="KW-1185">Reference proteome</keyword>
<dbReference type="Gramene" id="EOX98108">
    <property type="protein sequence ID" value="EOX98108"/>
    <property type="gene ID" value="TCM_006942"/>
</dbReference>
<name>A0A061E761_THECC</name>
<proteinExistence type="predicted"/>
<organism evidence="1 2">
    <name type="scientific">Theobroma cacao</name>
    <name type="common">Cacao</name>
    <name type="synonym">Cocoa</name>
    <dbReference type="NCBI Taxonomy" id="3641"/>
    <lineage>
        <taxon>Eukaryota</taxon>
        <taxon>Viridiplantae</taxon>
        <taxon>Streptophyta</taxon>
        <taxon>Embryophyta</taxon>
        <taxon>Tracheophyta</taxon>
        <taxon>Spermatophyta</taxon>
        <taxon>Magnoliopsida</taxon>
        <taxon>eudicotyledons</taxon>
        <taxon>Gunneridae</taxon>
        <taxon>Pentapetalae</taxon>
        <taxon>rosids</taxon>
        <taxon>malvids</taxon>
        <taxon>Malvales</taxon>
        <taxon>Malvaceae</taxon>
        <taxon>Byttnerioideae</taxon>
        <taxon>Theobroma</taxon>
    </lineage>
</organism>
<dbReference type="EMBL" id="CM001880">
    <property type="protein sequence ID" value="EOX98108.1"/>
    <property type="molecule type" value="Genomic_DNA"/>
</dbReference>